<dbReference type="SMART" id="SM00097">
    <property type="entry name" value="WNT1"/>
    <property type="match status" value="1"/>
</dbReference>
<reference evidence="12" key="1">
    <citation type="journal article" date="2020" name="PLoS Negl. Trop. Dis.">
        <title>High-quality nuclear genome for Sarcoptes scabiei-A critical resource for a neglected parasite.</title>
        <authorList>
            <person name="Korhonen P.K."/>
            <person name="Gasser R.B."/>
            <person name="Ma G."/>
            <person name="Wang T."/>
            <person name="Stroehlein A.J."/>
            <person name="Young N.D."/>
            <person name="Ang C.S."/>
            <person name="Fernando D.D."/>
            <person name="Lu H.C."/>
            <person name="Taylor S."/>
            <person name="Reynolds S.L."/>
            <person name="Mofiz E."/>
            <person name="Najaraj S.H."/>
            <person name="Gowda H."/>
            <person name="Madugundu A."/>
            <person name="Renuse S."/>
            <person name="Holt D."/>
            <person name="Pandey A."/>
            <person name="Papenfuss A.T."/>
            <person name="Fischer K."/>
        </authorList>
    </citation>
    <scope>NUCLEOTIDE SEQUENCE [LARGE SCALE GENOMIC DNA]</scope>
</reference>
<protein>
    <recommendedName>
        <fullName evidence="8">Protein Wnt</fullName>
    </recommendedName>
</protein>
<evidence type="ECO:0000256" key="5">
    <source>
        <dbReference type="ARBA" id="ARBA00022530"/>
    </source>
</evidence>
<dbReference type="GO" id="GO:0030182">
    <property type="term" value="P:neuron differentiation"/>
    <property type="evidence" value="ECO:0007669"/>
    <property type="project" value="TreeGrafter"/>
</dbReference>
<dbReference type="EMBL" id="WVUK01000057">
    <property type="protein sequence ID" value="KAF7492091.1"/>
    <property type="molecule type" value="Genomic_DNA"/>
</dbReference>
<organism evidence="10">
    <name type="scientific">Sarcoptes scabiei</name>
    <name type="common">Itch mite</name>
    <name type="synonym">Acarus scabiei</name>
    <dbReference type="NCBI Taxonomy" id="52283"/>
    <lineage>
        <taxon>Eukaryota</taxon>
        <taxon>Metazoa</taxon>
        <taxon>Ecdysozoa</taxon>
        <taxon>Arthropoda</taxon>
        <taxon>Chelicerata</taxon>
        <taxon>Arachnida</taxon>
        <taxon>Acari</taxon>
        <taxon>Acariformes</taxon>
        <taxon>Sarcoptiformes</taxon>
        <taxon>Astigmata</taxon>
        <taxon>Psoroptidia</taxon>
        <taxon>Sarcoptoidea</taxon>
        <taxon>Sarcoptidae</taxon>
        <taxon>Sarcoptinae</taxon>
        <taxon>Sarcoptes</taxon>
    </lineage>
</organism>
<keyword evidence="3 8" id="KW-0217">Developmental protein</keyword>
<dbReference type="GO" id="GO:0005125">
    <property type="term" value="F:cytokine activity"/>
    <property type="evidence" value="ECO:0007669"/>
    <property type="project" value="TreeGrafter"/>
</dbReference>
<dbReference type="OrthoDB" id="5945655at2759"/>
<dbReference type="PANTHER" id="PTHR12027">
    <property type="entry name" value="WNT RELATED"/>
    <property type="match status" value="1"/>
</dbReference>
<comment type="function">
    <text evidence="8">Ligand for members of the frizzled family of seven transmembrane receptors.</text>
</comment>
<name>A0A834VCT7_SARSC</name>
<dbReference type="Proteomes" id="UP000070412">
    <property type="component" value="Unassembled WGS sequence"/>
</dbReference>
<dbReference type="Gene3D" id="3.30.2460.20">
    <property type="match status" value="1"/>
</dbReference>
<proteinExistence type="inferred from homology"/>
<keyword evidence="6 8" id="KW-0879">Wnt signaling pathway</keyword>
<feature type="compositionally biased region" description="Polar residues" evidence="9">
    <location>
        <begin position="447"/>
        <end position="459"/>
    </location>
</feature>
<evidence type="ECO:0000256" key="4">
    <source>
        <dbReference type="ARBA" id="ARBA00022525"/>
    </source>
</evidence>
<feature type="region of interest" description="Disordered" evidence="9">
    <location>
        <begin position="333"/>
        <end position="364"/>
    </location>
</feature>
<dbReference type="GO" id="GO:0060070">
    <property type="term" value="P:canonical Wnt signaling pathway"/>
    <property type="evidence" value="ECO:0007669"/>
    <property type="project" value="TreeGrafter"/>
</dbReference>
<dbReference type="PRINTS" id="PR01349">
    <property type="entry name" value="WNTPROTEIN"/>
</dbReference>
<evidence type="ECO:0000256" key="2">
    <source>
        <dbReference type="ARBA" id="ARBA00005683"/>
    </source>
</evidence>
<keyword evidence="4" id="KW-0964">Secreted</keyword>
<evidence type="ECO:0000256" key="1">
    <source>
        <dbReference type="ARBA" id="ARBA00004498"/>
    </source>
</evidence>
<comment type="subcellular location">
    <subcellularLocation>
        <location evidence="1 8">Secreted</location>
        <location evidence="1 8">Extracellular space</location>
        <location evidence="1 8">Extracellular matrix</location>
    </subcellularLocation>
</comment>
<dbReference type="InterPro" id="IPR005817">
    <property type="entry name" value="Wnt"/>
</dbReference>
<evidence type="ECO:0000313" key="12">
    <source>
        <dbReference type="Proteomes" id="UP000070412"/>
    </source>
</evidence>
<evidence type="ECO:0000256" key="9">
    <source>
        <dbReference type="SAM" id="MobiDB-lite"/>
    </source>
</evidence>
<dbReference type="GO" id="GO:0005109">
    <property type="term" value="F:frizzled binding"/>
    <property type="evidence" value="ECO:0007669"/>
    <property type="project" value="TreeGrafter"/>
</dbReference>
<reference evidence="10" key="2">
    <citation type="submission" date="2020-01" db="EMBL/GenBank/DDBJ databases">
        <authorList>
            <person name="Korhonen P.K.K."/>
            <person name="Guangxu M.G."/>
            <person name="Wang T.W."/>
            <person name="Stroehlein A.J.S."/>
            <person name="Young N.D."/>
            <person name="Ang C.-S.A."/>
            <person name="Fernando D.W.F."/>
            <person name="Lu H.L."/>
            <person name="Taylor S.T."/>
            <person name="Ehtesham M.E.M."/>
            <person name="Najaraj S.H.N."/>
            <person name="Harsha G.H.G."/>
            <person name="Madugundu A.M."/>
            <person name="Renuse S.R."/>
            <person name="Holt D.H."/>
            <person name="Pandey A.P."/>
            <person name="Papenfuss A.P."/>
            <person name="Gasser R.B.G."/>
            <person name="Fischer K.F."/>
        </authorList>
    </citation>
    <scope>NUCLEOTIDE SEQUENCE</scope>
    <source>
        <strain evidence="10">SSS_KF_BRIS2020</strain>
    </source>
</reference>
<reference evidence="11" key="3">
    <citation type="submission" date="2022-06" db="UniProtKB">
        <authorList>
            <consortium name="EnsemblMetazoa"/>
        </authorList>
    </citation>
    <scope>IDENTIFICATION</scope>
</reference>
<keyword evidence="7" id="KW-1015">Disulfide bond</keyword>
<dbReference type="Pfam" id="PF00110">
    <property type="entry name" value="wnt"/>
    <property type="match status" value="2"/>
</dbReference>
<evidence type="ECO:0000256" key="7">
    <source>
        <dbReference type="ARBA" id="ARBA00023157"/>
    </source>
</evidence>
<evidence type="ECO:0000313" key="11">
    <source>
        <dbReference type="EnsemblMetazoa" id="KAF7492091.1"/>
    </source>
</evidence>
<evidence type="ECO:0000256" key="3">
    <source>
        <dbReference type="ARBA" id="ARBA00022473"/>
    </source>
</evidence>
<keyword evidence="12" id="KW-1185">Reference proteome</keyword>
<sequence>MDCSSWLRNSINRLFLNITDSNVIGTKEASFAHALFAASIVYQLSEACTRGNYSFCTCNHLRSSGSNPDEMLGFQIDQNISNRKKKEEDKNAENFTLNTDPTRTRTEWRWNGCPPNIHFGIELTRIFLDSIERQQMSPYSVLNLHNNMVGRKTVRKSMAIRCQCHGISGSCSIRTCWNEMVSFRSLTYQLYRQYTEAKQITYPWLMQTILKRFEQTENDPDSTRELQRKRSQKFLQQWIDRFHIDLDQISMLEKNQPNPKRLFERIGRDDGHYVVKNDEDGSKNNDRKKTKRITRSDLIFLRSTKSWCDRSSRTIHKKIDRFECLVDNHQSPTNGTIKSLDPDRAESEASSDQNELIKVNDDGSSWPPTKHCDQICCGLGVRSKITLKTFDCDCSFRFCCSIVCHRSCRKRSLTYECLLNAIDDSDDNGHADGDEDGDRTTTTTKTIGSNRSSNSSQDK</sequence>
<feature type="region of interest" description="Disordered" evidence="9">
    <location>
        <begin position="425"/>
        <end position="459"/>
    </location>
</feature>
<gene>
    <name evidence="10" type="ORF">SSS_8220</name>
</gene>
<dbReference type="EnsemblMetazoa" id="SSS_8220s_mrna">
    <property type="protein sequence ID" value="KAF7492091.1"/>
    <property type="gene ID" value="SSS_8220"/>
</dbReference>
<dbReference type="AlphaFoldDB" id="A0A834VCT7"/>
<comment type="similarity">
    <text evidence="2 8">Belongs to the Wnt family.</text>
</comment>
<dbReference type="InterPro" id="IPR043158">
    <property type="entry name" value="Wnt_C"/>
</dbReference>
<evidence type="ECO:0000313" key="10">
    <source>
        <dbReference type="EMBL" id="KAF7492091.1"/>
    </source>
</evidence>
<dbReference type="GO" id="GO:0005615">
    <property type="term" value="C:extracellular space"/>
    <property type="evidence" value="ECO:0007669"/>
    <property type="project" value="TreeGrafter"/>
</dbReference>
<keyword evidence="5" id="KW-0272">Extracellular matrix</keyword>
<evidence type="ECO:0000256" key="6">
    <source>
        <dbReference type="ARBA" id="ARBA00022687"/>
    </source>
</evidence>
<evidence type="ECO:0000256" key="8">
    <source>
        <dbReference type="RuleBase" id="RU003500"/>
    </source>
</evidence>
<dbReference type="GO" id="GO:0045165">
    <property type="term" value="P:cell fate commitment"/>
    <property type="evidence" value="ECO:0007669"/>
    <property type="project" value="TreeGrafter"/>
</dbReference>
<accession>A0A834VCT7</accession>